<sequence length="142" mass="15880">MDGAIVCNDDKEADEGRAIHFVLEANWAMHCVGFAKTTSMILFSPQKIPEKSEVRLKLVSVWLPVLIVCREKNVSPIPSGQKQLYQELEETFLRIISSLPMSAAESLLHHCLSFATRNVEDCPHLVISLRYMVPAGKDKNAS</sequence>
<organism evidence="1 2">
    <name type="scientific">Persea americana</name>
    <name type="common">Avocado</name>
    <dbReference type="NCBI Taxonomy" id="3435"/>
    <lineage>
        <taxon>Eukaryota</taxon>
        <taxon>Viridiplantae</taxon>
        <taxon>Streptophyta</taxon>
        <taxon>Embryophyta</taxon>
        <taxon>Tracheophyta</taxon>
        <taxon>Spermatophyta</taxon>
        <taxon>Magnoliopsida</taxon>
        <taxon>Magnoliidae</taxon>
        <taxon>Laurales</taxon>
        <taxon>Lauraceae</taxon>
        <taxon>Persea</taxon>
    </lineage>
</organism>
<proteinExistence type="predicted"/>
<name>A0ACC2LGJ3_PERAE</name>
<keyword evidence="2" id="KW-1185">Reference proteome</keyword>
<evidence type="ECO:0000313" key="1">
    <source>
        <dbReference type="EMBL" id="KAJ8632497.1"/>
    </source>
</evidence>
<accession>A0ACC2LGJ3</accession>
<protein>
    <submittedName>
        <fullName evidence="1">Uncharacterized protein</fullName>
    </submittedName>
</protein>
<comment type="caution">
    <text evidence="1">The sequence shown here is derived from an EMBL/GenBank/DDBJ whole genome shotgun (WGS) entry which is preliminary data.</text>
</comment>
<dbReference type="Proteomes" id="UP001234297">
    <property type="component" value="Chromosome 8"/>
</dbReference>
<gene>
    <name evidence="1" type="ORF">MRB53_025833</name>
</gene>
<reference evidence="1 2" key="1">
    <citation type="journal article" date="2022" name="Hortic Res">
        <title>A haplotype resolved chromosomal level avocado genome allows analysis of novel avocado genes.</title>
        <authorList>
            <person name="Nath O."/>
            <person name="Fletcher S.J."/>
            <person name="Hayward A."/>
            <person name="Shaw L.M."/>
            <person name="Masouleh A.K."/>
            <person name="Furtado A."/>
            <person name="Henry R.J."/>
            <person name="Mitter N."/>
        </authorList>
    </citation>
    <scope>NUCLEOTIDE SEQUENCE [LARGE SCALE GENOMIC DNA]</scope>
    <source>
        <strain evidence="2">cv. Hass</strain>
    </source>
</reference>
<evidence type="ECO:0000313" key="2">
    <source>
        <dbReference type="Proteomes" id="UP001234297"/>
    </source>
</evidence>
<dbReference type="EMBL" id="CM056816">
    <property type="protein sequence ID" value="KAJ8632497.1"/>
    <property type="molecule type" value="Genomic_DNA"/>
</dbReference>